<keyword evidence="19" id="KW-1185">Reference proteome</keyword>
<dbReference type="InParanoid" id="A0A7M7R9G6"/>
<feature type="region of interest" description="Disordered" evidence="14">
    <location>
        <begin position="184"/>
        <end position="224"/>
    </location>
</feature>
<protein>
    <recommendedName>
        <fullName evidence="11">RUN and FYVE domain-containing protein 4</fullName>
    </recommendedName>
</protein>
<dbReference type="Gene3D" id="3.30.40.10">
    <property type="entry name" value="Zinc/RING finger domain, C3HC4 (zinc finger)"/>
    <property type="match status" value="1"/>
</dbReference>
<evidence type="ECO:0000256" key="5">
    <source>
        <dbReference type="ARBA" id="ARBA00022833"/>
    </source>
</evidence>
<reference evidence="18" key="2">
    <citation type="submission" date="2021-01" db="UniProtKB">
        <authorList>
            <consortium name="EnsemblMetazoa"/>
        </authorList>
    </citation>
    <scope>IDENTIFICATION</scope>
</reference>
<dbReference type="InterPro" id="IPR009038">
    <property type="entry name" value="GOLD_dom"/>
</dbReference>
<reference evidence="19" key="1">
    <citation type="submission" date="2015-02" db="EMBL/GenBank/DDBJ databases">
        <title>Genome sequencing for Strongylocentrotus purpuratus.</title>
        <authorList>
            <person name="Murali S."/>
            <person name="Liu Y."/>
            <person name="Vee V."/>
            <person name="English A."/>
            <person name="Wang M."/>
            <person name="Skinner E."/>
            <person name="Han Y."/>
            <person name="Muzny D.M."/>
            <person name="Worley K.C."/>
            <person name="Gibbs R.A."/>
        </authorList>
    </citation>
    <scope>NUCLEOTIDE SEQUENCE</scope>
</reference>
<evidence type="ECO:0000256" key="6">
    <source>
        <dbReference type="ARBA" id="ARBA00023006"/>
    </source>
</evidence>
<keyword evidence="4 12" id="KW-0863">Zinc-finger</keyword>
<feature type="compositionally biased region" description="Low complexity" evidence="14">
    <location>
        <begin position="193"/>
        <end position="210"/>
    </location>
</feature>
<evidence type="ECO:0000259" key="16">
    <source>
        <dbReference type="PROSITE" id="PS50826"/>
    </source>
</evidence>
<dbReference type="PANTHER" id="PTHR46753:SF2">
    <property type="entry name" value="FYVE AND COILED-COIL DOMAIN-CONTAINING PROTEIN 1"/>
    <property type="match status" value="1"/>
</dbReference>
<dbReference type="OMA" id="CSNAVST"/>
<evidence type="ECO:0000256" key="10">
    <source>
        <dbReference type="ARBA" id="ARBA00059075"/>
    </source>
</evidence>
<dbReference type="Gene3D" id="1.10.287.1490">
    <property type="match status" value="1"/>
</dbReference>
<evidence type="ECO:0000256" key="1">
    <source>
        <dbReference type="ARBA" id="ARBA00004371"/>
    </source>
</evidence>
<dbReference type="FunFam" id="1.20.58.900:FF:000015">
    <property type="entry name" value="RUN and FYVE domain containing 4"/>
    <property type="match status" value="1"/>
</dbReference>
<feature type="region of interest" description="Disordered" evidence="14">
    <location>
        <begin position="1407"/>
        <end position="1475"/>
    </location>
</feature>
<dbReference type="InterPro" id="IPR036598">
    <property type="entry name" value="GOLD_dom_sf"/>
</dbReference>
<dbReference type="InterPro" id="IPR017455">
    <property type="entry name" value="Znf_FYVE-rel"/>
</dbReference>
<comment type="subcellular location">
    <subcellularLocation>
        <location evidence="2">Cytoplasmic vesicle</location>
        <location evidence="2">Autophagosome</location>
    </subcellularLocation>
    <subcellularLocation>
        <location evidence="1">Lysosome</location>
    </subcellularLocation>
</comment>
<evidence type="ECO:0000256" key="7">
    <source>
        <dbReference type="ARBA" id="ARBA00023054"/>
    </source>
</evidence>
<evidence type="ECO:0000259" key="15">
    <source>
        <dbReference type="PROSITE" id="PS50178"/>
    </source>
</evidence>
<dbReference type="CDD" id="cd15726">
    <property type="entry name" value="FYVE_FYCO1"/>
    <property type="match status" value="1"/>
</dbReference>
<evidence type="ECO:0000256" key="14">
    <source>
        <dbReference type="SAM" id="MobiDB-lite"/>
    </source>
</evidence>
<feature type="compositionally biased region" description="Acidic residues" evidence="14">
    <location>
        <begin position="1433"/>
        <end position="1443"/>
    </location>
</feature>
<feature type="compositionally biased region" description="Basic and acidic residues" evidence="14">
    <location>
        <begin position="1407"/>
        <end position="1418"/>
    </location>
</feature>
<accession>A0A7M7R9G6</accession>
<dbReference type="InterPro" id="IPR004012">
    <property type="entry name" value="Run_dom"/>
</dbReference>
<dbReference type="GO" id="GO:0006914">
    <property type="term" value="P:autophagy"/>
    <property type="evidence" value="ECO:0007669"/>
    <property type="project" value="UniProtKB-KW"/>
</dbReference>
<feature type="domain" description="FYVE-type" evidence="15">
    <location>
        <begin position="1269"/>
        <end position="1327"/>
    </location>
</feature>
<dbReference type="GO" id="GO:0005764">
    <property type="term" value="C:lysosome"/>
    <property type="evidence" value="ECO:0000318"/>
    <property type="project" value="GO_Central"/>
</dbReference>
<evidence type="ECO:0000256" key="2">
    <source>
        <dbReference type="ARBA" id="ARBA00004419"/>
    </source>
</evidence>
<feature type="coiled-coil region" evidence="13">
    <location>
        <begin position="230"/>
        <end position="296"/>
    </location>
</feature>
<dbReference type="EnsemblMetazoa" id="XM_774989">
    <property type="protein sequence ID" value="XP_780082"/>
    <property type="gene ID" value="LOC574640"/>
</dbReference>
<feature type="region of interest" description="Disordered" evidence="14">
    <location>
        <begin position="676"/>
        <end position="697"/>
    </location>
</feature>
<keyword evidence="6" id="KW-0072">Autophagy</keyword>
<keyword evidence="8" id="KW-0458">Lysosome</keyword>
<dbReference type="SUPFAM" id="SSF101576">
    <property type="entry name" value="Supernatant protein factor (SPF), C-terminal domain"/>
    <property type="match status" value="1"/>
</dbReference>
<dbReference type="SMART" id="SM00064">
    <property type="entry name" value="FYVE"/>
    <property type="match status" value="1"/>
</dbReference>
<dbReference type="Gene3D" id="2.60.120.680">
    <property type="entry name" value="GOLD domain"/>
    <property type="match status" value="1"/>
</dbReference>
<feature type="coiled-coil region" evidence="13">
    <location>
        <begin position="710"/>
        <end position="737"/>
    </location>
</feature>
<dbReference type="InterPro" id="IPR011011">
    <property type="entry name" value="Znf_FYVE_PHD"/>
</dbReference>
<feature type="coiled-coil region" evidence="13">
    <location>
        <begin position="959"/>
        <end position="1243"/>
    </location>
</feature>
<keyword evidence="7 13" id="KW-0175">Coiled coil</keyword>
<dbReference type="SUPFAM" id="SSF57903">
    <property type="entry name" value="FYVE/PHD zinc finger"/>
    <property type="match status" value="1"/>
</dbReference>
<keyword evidence="3" id="KW-0479">Metal-binding</keyword>
<keyword evidence="9" id="KW-0968">Cytoplasmic vesicle</keyword>
<dbReference type="InterPro" id="IPR047337">
    <property type="entry name" value="FYVE_FYCO1"/>
</dbReference>
<feature type="coiled-coil region" evidence="13">
    <location>
        <begin position="389"/>
        <end position="465"/>
    </location>
</feature>
<dbReference type="OrthoDB" id="660555at2759"/>
<feature type="coiled-coil region" evidence="13">
    <location>
        <begin position="780"/>
        <end position="929"/>
    </location>
</feature>
<evidence type="ECO:0000256" key="3">
    <source>
        <dbReference type="ARBA" id="ARBA00022723"/>
    </source>
</evidence>
<dbReference type="GO" id="GO:0051050">
    <property type="term" value="P:positive regulation of transport"/>
    <property type="evidence" value="ECO:0007669"/>
    <property type="project" value="UniProtKB-ARBA"/>
</dbReference>
<evidence type="ECO:0000313" key="19">
    <source>
        <dbReference type="Proteomes" id="UP000007110"/>
    </source>
</evidence>
<proteinExistence type="predicted"/>
<dbReference type="Proteomes" id="UP000007110">
    <property type="component" value="Unassembled WGS sequence"/>
</dbReference>
<comment type="function">
    <text evidence="10">ARL8 effector that promotes the coupling of endolysosomes to dynein-dynactin for retrograde transport along microtubules. Acts by binding both GTP-bound ARL8 and dynein-dynactin. In nonneuronal cells, promotes concentration of endolysosomes in the juxtanuclear area. In hippocampal neurons, drives retrograde transport of endolysosomes from the axon to the soma. Positive regulator of macroautophagy in dendritic cells. Increases autophagic flux, probably by stimulating both autophagosome formation and facilitating tethering with lysosomes. Binds to phosphatidylinositol 3-phosphate (PtdIns3P) through its FYVE-type zinc finger. Positive regulator of osteosclast bone-resorbing activity, possibly by promoting late endosome-lysosome fusion by acting as an adapter protein between RAB7A on late endosomes and LAMP2 on primary lysosomes.</text>
</comment>
<evidence type="ECO:0000256" key="12">
    <source>
        <dbReference type="PROSITE-ProRule" id="PRU00091"/>
    </source>
</evidence>
<dbReference type="GO" id="GO:0005770">
    <property type="term" value="C:late endosome"/>
    <property type="evidence" value="ECO:0000318"/>
    <property type="project" value="GO_Central"/>
</dbReference>
<dbReference type="PANTHER" id="PTHR46753">
    <property type="entry name" value="FYVE AND COILED-COIL DOMAIN-CONTAINING PROTEIN 1"/>
    <property type="match status" value="1"/>
</dbReference>
<dbReference type="Pfam" id="PF02759">
    <property type="entry name" value="RUN"/>
    <property type="match status" value="1"/>
</dbReference>
<feature type="domain" description="RUN" evidence="16">
    <location>
        <begin position="32"/>
        <end position="167"/>
    </location>
</feature>
<evidence type="ECO:0000256" key="11">
    <source>
        <dbReference type="ARBA" id="ARBA00069100"/>
    </source>
</evidence>
<dbReference type="PROSITE" id="PS50866">
    <property type="entry name" value="GOLD"/>
    <property type="match status" value="1"/>
</dbReference>
<dbReference type="InterPro" id="IPR013083">
    <property type="entry name" value="Znf_RING/FYVE/PHD"/>
</dbReference>
<dbReference type="GO" id="GO:0072383">
    <property type="term" value="P:plus-end-directed vesicle transport along microtubule"/>
    <property type="evidence" value="ECO:0000318"/>
    <property type="project" value="GO_Central"/>
</dbReference>
<dbReference type="SUPFAM" id="SSF140741">
    <property type="entry name" value="RUN domain-like"/>
    <property type="match status" value="1"/>
</dbReference>
<feature type="region of interest" description="Disordered" evidence="14">
    <location>
        <begin position="1343"/>
        <end position="1388"/>
    </location>
</feature>
<evidence type="ECO:0000313" key="18">
    <source>
        <dbReference type="EnsemblMetazoa" id="XP_780082"/>
    </source>
</evidence>
<dbReference type="FunFam" id="3.30.40.10:FF:000341">
    <property type="entry name" value="FYVE and coiled-coil domain containing 1"/>
    <property type="match status" value="1"/>
</dbReference>
<dbReference type="GO" id="GO:1901098">
    <property type="term" value="P:positive regulation of autophagosome maturation"/>
    <property type="evidence" value="ECO:0000318"/>
    <property type="project" value="GO_Central"/>
</dbReference>
<feature type="compositionally biased region" description="Acidic residues" evidence="14">
    <location>
        <begin position="1451"/>
        <end position="1462"/>
    </location>
</feature>
<name>A0A7M7R9G6_STRPU</name>
<dbReference type="Gene3D" id="1.20.58.900">
    <property type="match status" value="1"/>
</dbReference>
<evidence type="ECO:0000256" key="4">
    <source>
        <dbReference type="ARBA" id="ARBA00022771"/>
    </source>
</evidence>
<evidence type="ECO:0000256" key="13">
    <source>
        <dbReference type="SAM" id="Coils"/>
    </source>
</evidence>
<dbReference type="GO" id="GO:0071353">
    <property type="term" value="P:cellular response to interleukin-4"/>
    <property type="evidence" value="ECO:0007669"/>
    <property type="project" value="UniProtKB-ARBA"/>
</dbReference>
<dbReference type="RefSeq" id="XP_780082.4">
    <property type="nucleotide sequence ID" value="XM_774989.5"/>
</dbReference>
<feature type="domain" description="GOLD" evidence="17">
    <location>
        <begin position="1486"/>
        <end position="1591"/>
    </location>
</feature>
<dbReference type="FunFam" id="2.60.120.680:FF:000004">
    <property type="entry name" value="FYVE and coiled-coil domain containing 1"/>
    <property type="match status" value="1"/>
</dbReference>
<dbReference type="InterPro" id="IPR000306">
    <property type="entry name" value="Znf_FYVE"/>
</dbReference>
<evidence type="ECO:0000256" key="9">
    <source>
        <dbReference type="ARBA" id="ARBA00023329"/>
    </source>
</evidence>
<keyword evidence="5" id="KW-0862">Zinc</keyword>
<feature type="compositionally biased region" description="Polar residues" evidence="14">
    <location>
        <begin position="1422"/>
        <end position="1431"/>
    </location>
</feature>
<feature type="coiled-coil region" evidence="13">
    <location>
        <begin position="501"/>
        <end position="668"/>
    </location>
</feature>
<dbReference type="CTD" id="79443"/>
<dbReference type="InterPro" id="IPR037213">
    <property type="entry name" value="Run_dom_sf"/>
</dbReference>
<dbReference type="GeneID" id="574640"/>
<dbReference type="PROSITE" id="PS50826">
    <property type="entry name" value="RUN"/>
    <property type="match status" value="1"/>
</dbReference>
<dbReference type="SMART" id="SM00593">
    <property type="entry name" value="RUN"/>
    <property type="match status" value="1"/>
</dbReference>
<sequence length="1598" mass="183077">MALGRAPKIISEMKEYIQDLKRNYEETQLPVTDDSVPLHKLCAKLEYMLQIDMKPSARSGMFASKRDYWDYIYQCLYKVKGLDDGIRFVRAKNEVKTSLGRGRAFIRYSLAHHRLGDSLQQCFNNQKVTRTWYNPNSLVLNPSLYGPLVNDLYDLNDLQFDLAPSGHDLDASWPTHSRHVMGPSAGMYSSWQPPSRTESLSSLSSQPSTLDGYPSPTAESRPTIGEERALHQAQSELEECEQVNRELRKRIVQLESENDDMHRLAMETEERMSSMQSELERKVQQLQYELEKSSKESLDITEKMNRSEENWKKKIEDTEKVNSDLCSRLEATNLQHGSQAKLWQEAERDHQSKLIEAERVLAEVKVELTGVKGELAAIKGMEMKKDKTVQSLEEKVSAMEIKNVELFEKMEGMVESKDAEVSNHLQSANKVHELLDKLSEAESKNQELRGEKGALRRQIDLLEDNRSSQETDIVAKVAELELVVSKKETEEVMGENIAAQEVKHENLVQELQATISALTDEKLTLKSDLKEQLQKRDDSSKSLESTQSELLQSKTAIVSMQQKLVELQKDTERLRKELHAAGVQNEALKARIKHTEGVCQERQKEIDDLDKEMKEQISKYTEVNGLLKKERERTSSLETQFKDSQDKVSEVEMEKKNIMQQLENVQNILSFGEESSITRESLQGSSDEPDSSDPKGTLISQHLTRMVSQKNDALQSVKELQLENQRLSKEVKTLTEKNMHDSEDASHTADQVLKTEKELGALQQKLDNMGKMLESKEKGLQTQSIERQRIEGQLQEAMNEKEQLETDIVRLRLAIDSKDKERDLLIVEKTKLELARDGLEKDLLVSRQEKNEKEKKLREQGEVISQLMADIEHLKTQKQEAEEGRDGIQKQLNRERLTTRELEDTVEDLKRLQEETVTLEQVYEERKTKMTQEHGDKVEFLTEQFQLLKEEQEKTSGERLHYQEQAEDLSKELDDVKERCEILETENKAVRDKNNDLNLEILRMQEEVELSKTERNEITEKLEQVSTETSRSLQETKLEMEQLQGKVEEEQERSRIIQKLEGALEKEKENVQVAEAKAQGAEEETQRVQSTMKEEISGLKFQLSSEAMQYQQTLQGYQEQESDLENLKVQSEEQHETILALSNEIETVKKQSNQDKINFQKKLSEQENEVARQEKQITIHEASVEELSRCLEEEKRKSVSVQSEVLELRNANGSRVASLEEELALAQDDNEQLKKQLVKLIKEKDTLWQRTEKLEYNRKMKASERWMDDRQVTQCMSCLCEFGLTVRKHHCRLCGRIFCAKCTSFFVLTSHSKKKSRVCEQCYVGHQHSLEAASINTSIISTNSYEDNLDDGPPNQRTEDVPGGSSYVASDEGMSDVMSESVNSEPVRMEDVDESLRIVGMNAIAQGDDKHMLSREDMVPSPNLTSENTASEPDFDIIGEDEVSAARQDEKENEENEQEIQPEESSSSPQDGTDGQLLTAEELEGEGITGEEVTVAAYQKYNLPVAINDVGLMLCWEFVSSPKSIGFSVIFQDSSDSTSPHEELIPLCKCNSHQHAVQGELLARKPGVYTLIFDNKFSRFTSKIVKYSLHIKRPEAAY</sequence>
<evidence type="ECO:0000259" key="17">
    <source>
        <dbReference type="PROSITE" id="PS50866"/>
    </source>
</evidence>
<dbReference type="PROSITE" id="PS50178">
    <property type="entry name" value="ZF_FYVE"/>
    <property type="match status" value="1"/>
</dbReference>
<dbReference type="Pfam" id="PF01363">
    <property type="entry name" value="FYVE"/>
    <property type="match status" value="1"/>
</dbReference>
<dbReference type="KEGG" id="spu:574640"/>
<dbReference type="GO" id="GO:0005776">
    <property type="term" value="C:autophagosome"/>
    <property type="evidence" value="ECO:0000318"/>
    <property type="project" value="GO_Central"/>
</dbReference>
<organism evidence="18 19">
    <name type="scientific">Strongylocentrotus purpuratus</name>
    <name type="common">Purple sea urchin</name>
    <dbReference type="NCBI Taxonomy" id="7668"/>
    <lineage>
        <taxon>Eukaryota</taxon>
        <taxon>Metazoa</taxon>
        <taxon>Echinodermata</taxon>
        <taxon>Eleutherozoa</taxon>
        <taxon>Echinozoa</taxon>
        <taxon>Echinoidea</taxon>
        <taxon>Euechinoidea</taxon>
        <taxon>Echinacea</taxon>
        <taxon>Camarodonta</taxon>
        <taxon>Echinidea</taxon>
        <taxon>Strongylocentrotidae</taxon>
        <taxon>Strongylocentrotus</taxon>
    </lineage>
</organism>
<feature type="compositionally biased region" description="Polar residues" evidence="14">
    <location>
        <begin position="676"/>
        <end position="686"/>
    </location>
</feature>
<dbReference type="GO" id="GO:0008270">
    <property type="term" value="F:zinc ion binding"/>
    <property type="evidence" value="ECO:0007669"/>
    <property type="project" value="UniProtKB-KW"/>
</dbReference>
<evidence type="ECO:0000256" key="8">
    <source>
        <dbReference type="ARBA" id="ARBA00023228"/>
    </source>
</evidence>